<evidence type="ECO:0000256" key="1">
    <source>
        <dbReference type="ARBA" id="ARBA00023125"/>
    </source>
</evidence>
<dbReference type="SMART" id="SM00530">
    <property type="entry name" value="HTH_XRE"/>
    <property type="match status" value="1"/>
</dbReference>
<protein>
    <submittedName>
        <fullName evidence="4">Helix-turn-helix domain-containing protein</fullName>
    </submittedName>
</protein>
<dbReference type="PROSITE" id="PS50943">
    <property type="entry name" value="HTH_CROC1"/>
    <property type="match status" value="1"/>
</dbReference>
<dbReference type="Proteomes" id="UP001589647">
    <property type="component" value="Unassembled WGS sequence"/>
</dbReference>
<feature type="region of interest" description="Disordered" evidence="2">
    <location>
        <begin position="184"/>
        <end position="203"/>
    </location>
</feature>
<feature type="domain" description="HTH cro/C1-type" evidence="3">
    <location>
        <begin position="8"/>
        <end position="62"/>
    </location>
</feature>
<organism evidence="4 5">
    <name type="scientific">Nonomuraea spiralis</name>
    <dbReference type="NCBI Taxonomy" id="46182"/>
    <lineage>
        <taxon>Bacteria</taxon>
        <taxon>Bacillati</taxon>
        <taxon>Actinomycetota</taxon>
        <taxon>Actinomycetes</taxon>
        <taxon>Streptosporangiales</taxon>
        <taxon>Streptosporangiaceae</taxon>
        <taxon>Nonomuraea</taxon>
    </lineage>
</organism>
<dbReference type="CDD" id="cd00093">
    <property type="entry name" value="HTH_XRE"/>
    <property type="match status" value="1"/>
</dbReference>
<feature type="compositionally biased region" description="Low complexity" evidence="2">
    <location>
        <begin position="187"/>
        <end position="203"/>
    </location>
</feature>
<keyword evidence="5" id="KW-1185">Reference proteome</keyword>
<name>A0ABV5IFH2_9ACTN</name>
<dbReference type="InterPro" id="IPR011051">
    <property type="entry name" value="RmlC_Cupin_sf"/>
</dbReference>
<dbReference type="RefSeq" id="WP_189646378.1">
    <property type="nucleotide sequence ID" value="NZ_BMRC01000002.1"/>
</dbReference>
<dbReference type="InterPro" id="IPR050807">
    <property type="entry name" value="TransReg_Diox_bact_type"/>
</dbReference>
<dbReference type="Pfam" id="PF07883">
    <property type="entry name" value="Cupin_2"/>
    <property type="match status" value="1"/>
</dbReference>
<dbReference type="PANTHER" id="PTHR46797">
    <property type="entry name" value="HTH-TYPE TRANSCRIPTIONAL REGULATOR"/>
    <property type="match status" value="1"/>
</dbReference>
<dbReference type="SUPFAM" id="SSF51182">
    <property type="entry name" value="RmlC-like cupins"/>
    <property type="match status" value="1"/>
</dbReference>
<proteinExistence type="predicted"/>
<dbReference type="Pfam" id="PF13560">
    <property type="entry name" value="HTH_31"/>
    <property type="match status" value="1"/>
</dbReference>
<evidence type="ECO:0000256" key="2">
    <source>
        <dbReference type="SAM" id="MobiDB-lite"/>
    </source>
</evidence>
<dbReference type="InterPro" id="IPR001387">
    <property type="entry name" value="Cro/C1-type_HTH"/>
</dbReference>
<gene>
    <name evidence="4" type="ORF">ACFFV7_18930</name>
</gene>
<dbReference type="InterPro" id="IPR010982">
    <property type="entry name" value="Lambda_DNA-bd_dom_sf"/>
</dbReference>
<dbReference type="Gene3D" id="2.60.120.10">
    <property type="entry name" value="Jelly Rolls"/>
    <property type="match status" value="1"/>
</dbReference>
<dbReference type="Gene3D" id="1.10.260.40">
    <property type="entry name" value="lambda repressor-like DNA-binding domains"/>
    <property type="match status" value="1"/>
</dbReference>
<accession>A0ABV5IFH2</accession>
<evidence type="ECO:0000313" key="5">
    <source>
        <dbReference type="Proteomes" id="UP001589647"/>
    </source>
</evidence>
<dbReference type="EMBL" id="JBHMEI010000013">
    <property type="protein sequence ID" value="MFB9203282.1"/>
    <property type="molecule type" value="Genomic_DNA"/>
</dbReference>
<dbReference type="CDD" id="cd02209">
    <property type="entry name" value="cupin_XRE_C"/>
    <property type="match status" value="1"/>
</dbReference>
<reference evidence="4 5" key="1">
    <citation type="submission" date="2024-09" db="EMBL/GenBank/DDBJ databases">
        <authorList>
            <person name="Sun Q."/>
            <person name="Mori K."/>
        </authorList>
    </citation>
    <scope>NUCLEOTIDE SEQUENCE [LARGE SCALE GENOMIC DNA]</scope>
    <source>
        <strain evidence="4 5">CCM 3426</strain>
    </source>
</reference>
<dbReference type="PANTHER" id="PTHR46797:SF2">
    <property type="entry name" value="TRANSCRIPTIONAL REGULATOR"/>
    <property type="match status" value="1"/>
</dbReference>
<evidence type="ECO:0000313" key="4">
    <source>
        <dbReference type="EMBL" id="MFB9203282.1"/>
    </source>
</evidence>
<evidence type="ECO:0000259" key="3">
    <source>
        <dbReference type="PROSITE" id="PS50943"/>
    </source>
</evidence>
<dbReference type="SUPFAM" id="SSF47413">
    <property type="entry name" value="lambda repressor-like DNA-binding domains"/>
    <property type="match status" value="1"/>
</dbReference>
<sequence>MSDLGTRIRVYRGMRGMTVRALAGEAKASPSFISQLERGQTSASIGMLRRIASALGITVADLFNEDDEPAHRVVTRAERPELATGPGTRKFLISQRPLRTLEMYAGEFDPGSSTGDEPYTHGESQEIFLVLRGSLTLWLGPAGSAAAHPLGPGDSVEYRTSVPHRVVNDGDETAEVLWVISPPTPSAGEAAAGQAAAVEAEQS</sequence>
<keyword evidence="1" id="KW-0238">DNA-binding</keyword>
<dbReference type="InterPro" id="IPR014710">
    <property type="entry name" value="RmlC-like_jellyroll"/>
</dbReference>
<comment type="caution">
    <text evidence="4">The sequence shown here is derived from an EMBL/GenBank/DDBJ whole genome shotgun (WGS) entry which is preliminary data.</text>
</comment>
<dbReference type="InterPro" id="IPR013096">
    <property type="entry name" value="Cupin_2"/>
</dbReference>